<feature type="region of interest" description="Disordered" evidence="1">
    <location>
        <begin position="59"/>
        <end position="80"/>
    </location>
</feature>
<evidence type="ECO:0000313" key="2">
    <source>
        <dbReference type="EMBL" id="KDR24223.1"/>
    </source>
</evidence>
<sequence length="100" mass="11071">MLPIQSITHSTRDVHTRFCVETSDKRGGEYDVELARTLFVLLMQYANCTVKGARFTRKSSVTRGKAKTGGMGTRGTGPKCSELEDANTPFYAVMKIHVGR</sequence>
<dbReference type="AlphaFoldDB" id="A0A067RMH9"/>
<dbReference type="EMBL" id="KK852424">
    <property type="protein sequence ID" value="KDR24223.1"/>
    <property type="molecule type" value="Genomic_DNA"/>
</dbReference>
<name>A0A067RMH9_ZOONE</name>
<reference evidence="2 3" key="1">
    <citation type="journal article" date="2014" name="Nat. Commun.">
        <title>Molecular traces of alternative social organization in a termite genome.</title>
        <authorList>
            <person name="Terrapon N."/>
            <person name="Li C."/>
            <person name="Robertson H.M."/>
            <person name="Ji L."/>
            <person name="Meng X."/>
            <person name="Booth W."/>
            <person name="Chen Z."/>
            <person name="Childers C.P."/>
            <person name="Glastad K.M."/>
            <person name="Gokhale K."/>
            <person name="Gowin J."/>
            <person name="Gronenberg W."/>
            <person name="Hermansen R.A."/>
            <person name="Hu H."/>
            <person name="Hunt B.G."/>
            <person name="Huylmans A.K."/>
            <person name="Khalil S.M."/>
            <person name="Mitchell R.D."/>
            <person name="Munoz-Torres M.C."/>
            <person name="Mustard J.A."/>
            <person name="Pan H."/>
            <person name="Reese J.T."/>
            <person name="Scharf M.E."/>
            <person name="Sun F."/>
            <person name="Vogel H."/>
            <person name="Xiao J."/>
            <person name="Yang W."/>
            <person name="Yang Z."/>
            <person name="Yang Z."/>
            <person name="Zhou J."/>
            <person name="Zhu J."/>
            <person name="Brent C.S."/>
            <person name="Elsik C.G."/>
            <person name="Goodisman M.A."/>
            <person name="Liberles D.A."/>
            <person name="Roe R.M."/>
            <person name="Vargo E.L."/>
            <person name="Vilcinskas A."/>
            <person name="Wang J."/>
            <person name="Bornberg-Bauer E."/>
            <person name="Korb J."/>
            <person name="Zhang G."/>
            <person name="Liebig J."/>
        </authorList>
    </citation>
    <scope>NUCLEOTIDE SEQUENCE [LARGE SCALE GENOMIC DNA]</scope>
    <source>
        <tissue evidence="2">Whole organism</tissue>
    </source>
</reference>
<organism evidence="2 3">
    <name type="scientific">Zootermopsis nevadensis</name>
    <name type="common">Dampwood termite</name>
    <dbReference type="NCBI Taxonomy" id="136037"/>
    <lineage>
        <taxon>Eukaryota</taxon>
        <taxon>Metazoa</taxon>
        <taxon>Ecdysozoa</taxon>
        <taxon>Arthropoda</taxon>
        <taxon>Hexapoda</taxon>
        <taxon>Insecta</taxon>
        <taxon>Pterygota</taxon>
        <taxon>Neoptera</taxon>
        <taxon>Polyneoptera</taxon>
        <taxon>Dictyoptera</taxon>
        <taxon>Blattodea</taxon>
        <taxon>Blattoidea</taxon>
        <taxon>Termitoidae</taxon>
        <taxon>Termopsidae</taxon>
        <taxon>Zootermopsis</taxon>
    </lineage>
</organism>
<keyword evidence="3" id="KW-1185">Reference proteome</keyword>
<accession>A0A067RMH9</accession>
<proteinExistence type="predicted"/>
<protein>
    <submittedName>
        <fullName evidence="2">Uncharacterized protein</fullName>
    </submittedName>
</protein>
<dbReference type="Proteomes" id="UP000027135">
    <property type="component" value="Unassembled WGS sequence"/>
</dbReference>
<evidence type="ECO:0000313" key="3">
    <source>
        <dbReference type="Proteomes" id="UP000027135"/>
    </source>
</evidence>
<dbReference type="InParanoid" id="A0A067RMH9"/>
<evidence type="ECO:0000256" key="1">
    <source>
        <dbReference type="SAM" id="MobiDB-lite"/>
    </source>
</evidence>
<gene>
    <name evidence="2" type="ORF">L798_07630</name>
</gene>